<feature type="transmembrane region" description="Helical" evidence="8">
    <location>
        <begin position="623"/>
        <end position="640"/>
    </location>
</feature>
<feature type="transmembrane region" description="Helical" evidence="8">
    <location>
        <begin position="386"/>
        <end position="405"/>
    </location>
</feature>
<evidence type="ECO:0000259" key="9">
    <source>
        <dbReference type="Pfam" id="PF00924"/>
    </source>
</evidence>
<dbReference type="RefSeq" id="WP_236865827.1">
    <property type="nucleotide sequence ID" value="NZ_AP025225.1"/>
</dbReference>
<evidence type="ECO:0000313" key="11">
    <source>
        <dbReference type="EMBL" id="BDB95984.1"/>
    </source>
</evidence>
<proteinExistence type="inferred from homology"/>
<evidence type="ECO:0000256" key="8">
    <source>
        <dbReference type="SAM" id="Phobius"/>
    </source>
</evidence>
<evidence type="ECO:0000313" key="12">
    <source>
        <dbReference type="Proteomes" id="UP001320209"/>
    </source>
</evidence>
<keyword evidence="5 8" id="KW-1133">Transmembrane helix</keyword>
<dbReference type="Pfam" id="PF00924">
    <property type="entry name" value="MS_channel_2nd"/>
    <property type="match status" value="1"/>
</dbReference>
<feature type="domain" description="Mechanosensitive ion channel MscS C-terminal" evidence="10">
    <location>
        <begin position="648"/>
        <end position="733"/>
    </location>
</feature>
<evidence type="ECO:0000256" key="6">
    <source>
        <dbReference type="ARBA" id="ARBA00023136"/>
    </source>
</evidence>
<feature type="transmembrane region" description="Helical" evidence="8">
    <location>
        <begin position="533"/>
        <end position="553"/>
    </location>
</feature>
<keyword evidence="3" id="KW-1003">Cell membrane</keyword>
<dbReference type="Gene3D" id="3.30.70.100">
    <property type="match status" value="1"/>
</dbReference>
<evidence type="ECO:0000259" key="10">
    <source>
        <dbReference type="Pfam" id="PF21082"/>
    </source>
</evidence>
<feature type="transmembrane region" description="Helical" evidence="8">
    <location>
        <begin position="559"/>
        <end position="578"/>
    </location>
</feature>
<dbReference type="InterPro" id="IPR011066">
    <property type="entry name" value="MscS_channel_C_sf"/>
</dbReference>
<evidence type="ECO:0000256" key="7">
    <source>
        <dbReference type="SAM" id="MobiDB-lite"/>
    </source>
</evidence>
<dbReference type="InterPro" id="IPR049278">
    <property type="entry name" value="MS_channel_C"/>
</dbReference>
<keyword evidence="4 8" id="KW-0812">Transmembrane</keyword>
<feature type="transmembrane region" description="Helical" evidence="8">
    <location>
        <begin position="151"/>
        <end position="169"/>
    </location>
</feature>
<evidence type="ECO:0000256" key="2">
    <source>
        <dbReference type="ARBA" id="ARBA00008017"/>
    </source>
</evidence>
<keyword evidence="6 8" id="KW-0472">Membrane</keyword>
<dbReference type="Proteomes" id="UP001320209">
    <property type="component" value="Chromosome"/>
</dbReference>
<evidence type="ECO:0000256" key="4">
    <source>
        <dbReference type="ARBA" id="ARBA00022692"/>
    </source>
</evidence>
<comment type="similarity">
    <text evidence="2">Belongs to the MscS (TC 1.A.23) family.</text>
</comment>
<dbReference type="InterPro" id="IPR045276">
    <property type="entry name" value="YbiO_bact"/>
</dbReference>
<evidence type="ECO:0008006" key="13">
    <source>
        <dbReference type="Google" id="ProtNLM"/>
    </source>
</evidence>
<feature type="transmembrane region" description="Helical" evidence="8">
    <location>
        <begin position="281"/>
        <end position="301"/>
    </location>
</feature>
<feature type="transmembrane region" description="Helical" evidence="8">
    <location>
        <begin position="449"/>
        <end position="471"/>
    </location>
</feature>
<feature type="transmembrane region" description="Helical" evidence="8">
    <location>
        <begin position="477"/>
        <end position="495"/>
    </location>
</feature>
<reference evidence="11" key="1">
    <citation type="submission" date="2021-10" db="EMBL/GenBank/DDBJ databases">
        <title>Genome Sequence of The Candidatus Hydrogeosomobacter endosymbioticus, an Intracellular Bacterial Symbiont of the Anaerobic Ciliate GW7.</title>
        <authorList>
            <person name="Shiohama Y."/>
            <person name="Shinzato N."/>
        </authorList>
    </citation>
    <scope>NUCLEOTIDE SEQUENCE [LARGE SCALE GENOMIC DNA]</scope>
    <source>
        <strain evidence="11">200920</strain>
    </source>
</reference>
<feature type="region of interest" description="Disordered" evidence="7">
    <location>
        <begin position="35"/>
        <end position="54"/>
    </location>
</feature>
<dbReference type="Pfam" id="PF21082">
    <property type="entry name" value="MS_channel_3rd"/>
    <property type="match status" value="1"/>
</dbReference>
<feature type="transmembrane region" description="Helical" evidence="8">
    <location>
        <begin position="321"/>
        <end position="341"/>
    </location>
</feature>
<dbReference type="InterPro" id="IPR010920">
    <property type="entry name" value="LSM_dom_sf"/>
</dbReference>
<name>A0ABM7V899_9PROT</name>
<dbReference type="PANTHER" id="PTHR30460">
    <property type="entry name" value="MODERATE CONDUCTANCE MECHANOSENSITIVE CHANNEL YBIO"/>
    <property type="match status" value="1"/>
</dbReference>
<evidence type="ECO:0000256" key="3">
    <source>
        <dbReference type="ARBA" id="ARBA00022475"/>
    </source>
</evidence>
<dbReference type="SUPFAM" id="SSF82689">
    <property type="entry name" value="Mechanosensitive channel protein MscS (YggB), C-terminal domain"/>
    <property type="match status" value="1"/>
</dbReference>
<dbReference type="Gene3D" id="2.30.30.60">
    <property type="match status" value="1"/>
</dbReference>
<dbReference type="InterPro" id="IPR023408">
    <property type="entry name" value="MscS_beta-dom_sf"/>
</dbReference>
<accession>A0ABM7V899</accession>
<dbReference type="SUPFAM" id="SSF50182">
    <property type="entry name" value="Sm-like ribonucleoproteins"/>
    <property type="match status" value="1"/>
</dbReference>
<feature type="domain" description="Mechanosensitive ion channel MscS" evidence="9">
    <location>
        <begin position="577"/>
        <end position="638"/>
    </location>
</feature>
<dbReference type="InterPro" id="IPR006685">
    <property type="entry name" value="MscS_channel_2nd"/>
</dbReference>
<dbReference type="PANTHER" id="PTHR30460:SF0">
    <property type="entry name" value="MODERATE CONDUCTANCE MECHANOSENSITIVE CHANNEL YBIO"/>
    <property type="match status" value="1"/>
</dbReference>
<dbReference type="EMBL" id="AP025225">
    <property type="protein sequence ID" value="BDB95984.1"/>
    <property type="molecule type" value="Genomic_DNA"/>
</dbReference>
<organism evidence="11 12">
    <name type="scientific">Candidatus Hydrogenosomobacter endosymbioticus</name>
    <dbReference type="NCBI Taxonomy" id="2558174"/>
    <lineage>
        <taxon>Bacteria</taxon>
        <taxon>Pseudomonadati</taxon>
        <taxon>Pseudomonadota</taxon>
        <taxon>Alphaproteobacteria</taxon>
        <taxon>Holosporales</taxon>
        <taxon>Holosporaceae</taxon>
        <taxon>Candidatus Hydrogenosomobacter</taxon>
    </lineage>
</organism>
<evidence type="ECO:0000256" key="1">
    <source>
        <dbReference type="ARBA" id="ARBA00004651"/>
    </source>
</evidence>
<feature type="transmembrane region" description="Helical" evidence="8">
    <location>
        <begin position="190"/>
        <end position="220"/>
    </location>
</feature>
<gene>
    <name evidence="11" type="ORF">HYD_1170</name>
</gene>
<dbReference type="Gene3D" id="1.10.287.1260">
    <property type="match status" value="1"/>
</dbReference>
<sequence>MYGTLSKFIMRSIGTVVCALLLFYPVAFAERSANSEKRVSQKQNSSGANSKKLARDVEDLQRSFDKFQQKLKSVKKDLKEIADIDFDKEKTEQTDKLAQFGVAIIDFFDNVINEQIKNKLQNFTTGLRDIGEYGKFFAMSGEDASKHAICFAIAASIGAMTSWIGAYVIRKKTSAILRTLKRQKASMVTSVAVFSSVSAVPLVPHLVLFVVLSLLFKFMFPPVHSMIGATSVRVAVPSVYNYWAFLPAEMYFIWLTFFWTSKIFSLENPKRAVVKINERNAEVISFWIRSSVVLYFSYSAVQKFFVITGMSSVSIEALSDITGILIGFSIMKIINVIQIDISEFHTELSDAVRVKSMRNASLMKIITFVLCVMWVFAHAWFTKLLFPAVATGVFIVLLSPIQQLLRRARVVYVWHRRRKPDLLSKLLSMGSAVEQTVKYLLYGSVSVMWMFYLLSLDAFGAFFSMFSWLHYLFEGKLISSVVSTVFAVAIAHLLVKTGDRALKFYVEEKYSSNSQENNFLASRLKTLMAMLRTLLRICVWAPIITIVATHLGISNVSGIWAGICAIGFGLSFGFQQVVRDFVAGFFIVLENNLMIGDEIEVDSKIGKVESISLRTLKIRMRDGALVIIPFGIIGIIINRSRQFAYVFLSISVKYDENQEKVVSCIEKAFQILKRTYPVGRCVMNPLEILGLNEVTSFSMVFQARIKTIPSTQDSVRRAFNKILKQIFDDEGISLPIPPYNIPNLQPSLTNTV</sequence>
<feature type="transmembrane region" description="Helical" evidence="8">
    <location>
        <begin position="240"/>
        <end position="260"/>
    </location>
</feature>
<evidence type="ECO:0000256" key="5">
    <source>
        <dbReference type="ARBA" id="ARBA00022989"/>
    </source>
</evidence>
<keyword evidence="12" id="KW-1185">Reference proteome</keyword>
<comment type="subcellular location">
    <subcellularLocation>
        <location evidence="1">Cell membrane</location>
        <topology evidence="1">Multi-pass membrane protein</topology>
    </subcellularLocation>
</comment>
<feature type="transmembrane region" description="Helical" evidence="8">
    <location>
        <begin position="362"/>
        <end position="380"/>
    </location>
</feature>
<protein>
    <recommendedName>
        <fullName evidence="13">Mechanosensitive ion channel protein</fullName>
    </recommendedName>
</protein>